<gene>
    <name evidence="1" type="ORF">B0H17DRAFT_842088</name>
</gene>
<evidence type="ECO:0000313" key="1">
    <source>
        <dbReference type="EMBL" id="KAJ7654750.1"/>
    </source>
</evidence>
<accession>A0AAD7CNA4</accession>
<protein>
    <submittedName>
        <fullName evidence="1">Uncharacterized protein</fullName>
    </submittedName>
</protein>
<organism evidence="1 2">
    <name type="scientific">Mycena rosella</name>
    <name type="common">Pink bonnet</name>
    <name type="synonym">Agaricus rosellus</name>
    <dbReference type="NCBI Taxonomy" id="1033263"/>
    <lineage>
        <taxon>Eukaryota</taxon>
        <taxon>Fungi</taxon>
        <taxon>Dikarya</taxon>
        <taxon>Basidiomycota</taxon>
        <taxon>Agaricomycotina</taxon>
        <taxon>Agaricomycetes</taxon>
        <taxon>Agaricomycetidae</taxon>
        <taxon>Agaricales</taxon>
        <taxon>Marasmiineae</taxon>
        <taxon>Mycenaceae</taxon>
        <taxon>Mycena</taxon>
    </lineage>
</organism>
<dbReference type="AlphaFoldDB" id="A0AAD7CNA4"/>
<feature type="non-terminal residue" evidence="1">
    <location>
        <position position="119"/>
    </location>
</feature>
<keyword evidence="2" id="KW-1185">Reference proteome</keyword>
<proteinExistence type="predicted"/>
<evidence type="ECO:0000313" key="2">
    <source>
        <dbReference type="Proteomes" id="UP001221757"/>
    </source>
</evidence>
<reference evidence="1" key="1">
    <citation type="submission" date="2023-03" db="EMBL/GenBank/DDBJ databases">
        <title>Massive genome expansion in bonnet fungi (Mycena s.s.) driven by repeated elements and novel gene families across ecological guilds.</title>
        <authorList>
            <consortium name="Lawrence Berkeley National Laboratory"/>
            <person name="Harder C.B."/>
            <person name="Miyauchi S."/>
            <person name="Viragh M."/>
            <person name="Kuo A."/>
            <person name="Thoen E."/>
            <person name="Andreopoulos B."/>
            <person name="Lu D."/>
            <person name="Skrede I."/>
            <person name="Drula E."/>
            <person name="Henrissat B."/>
            <person name="Morin E."/>
            <person name="Kohler A."/>
            <person name="Barry K."/>
            <person name="LaButti K."/>
            <person name="Morin E."/>
            <person name="Salamov A."/>
            <person name="Lipzen A."/>
            <person name="Mereny Z."/>
            <person name="Hegedus B."/>
            <person name="Baldrian P."/>
            <person name="Stursova M."/>
            <person name="Weitz H."/>
            <person name="Taylor A."/>
            <person name="Grigoriev I.V."/>
            <person name="Nagy L.G."/>
            <person name="Martin F."/>
            <person name="Kauserud H."/>
        </authorList>
    </citation>
    <scope>NUCLEOTIDE SEQUENCE</scope>
    <source>
        <strain evidence="1">CBHHK067</strain>
    </source>
</reference>
<sequence>LGIYFPAIGLGYQSTLPHNAPAGVIFYFEALCVCWCLHSIAQLVRESARAVRVRRVAVWTDNSNTFNIFSSLHALPMYNEILKSSVDVLIANNFQLRVLLIPGKENIVANALSRWCNDV</sequence>
<dbReference type="Proteomes" id="UP001221757">
    <property type="component" value="Unassembled WGS sequence"/>
</dbReference>
<comment type="caution">
    <text evidence="1">The sequence shown here is derived from an EMBL/GenBank/DDBJ whole genome shotgun (WGS) entry which is preliminary data.</text>
</comment>
<dbReference type="EMBL" id="JARKIE010000319">
    <property type="protein sequence ID" value="KAJ7654750.1"/>
    <property type="molecule type" value="Genomic_DNA"/>
</dbReference>
<feature type="non-terminal residue" evidence="1">
    <location>
        <position position="1"/>
    </location>
</feature>
<name>A0AAD7CNA4_MYCRO</name>